<evidence type="ECO:0000313" key="1">
    <source>
        <dbReference type="EMBL" id="KAK8833806.1"/>
    </source>
</evidence>
<name>A0ABR2GP72_9EUKA</name>
<dbReference type="EMBL" id="JAPFFF010000249">
    <property type="protein sequence ID" value="KAK8835025.1"/>
    <property type="molecule type" value="Genomic_DNA"/>
</dbReference>
<evidence type="ECO:0000313" key="3">
    <source>
        <dbReference type="EMBL" id="KAK8839414.1"/>
    </source>
</evidence>
<evidence type="ECO:0000313" key="4">
    <source>
        <dbReference type="Proteomes" id="UP001470230"/>
    </source>
</evidence>
<dbReference type="EMBL" id="JAPFFF010000051">
    <property type="protein sequence ID" value="KAK8839414.1"/>
    <property type="molecule type" value="Genomic_DNA"/>
</dbReference>
<protein>
    <submittedName>
        <fullName evidence="2">Uncharacterized protein</fullName>
    </submittedName>
</protein>
<dbReference type="EMBL" id="JAPFFF010000643">
    <property type="protein sequence ID" value="KAK8833806.1"/>
    <property type="molecule type" value="Genomic_DNA"/>
</dbReference>
<proteinExistence type="predicted"/>
<accession>A0ABR2GP72</accession>
<reference evidence="2 4" key="1">
    <citation type="submission" date="2024-04" db="EMBL/GenBank/DDBJ databases">
        <title>Tritrichomonas musculus Genome.</title>
        <authorList>
            <person name="Alves-Ferreira E."/>
            <person name="Grigg M."/>
            <person name="Lorenzi H."/>
            <person name="Galac M."/>
        </authorList>
    </citation>
    <scope>NUCLEOTIDE SEQUENCE [LARGE SCALE GENOMIC DNA]</scope>
    <source>
        <strain evidence="2 4">EAF2021</strain>
    </source>
</reference>
<dbReference type="Proteomes" id="UP001470230">
    <property type="component" value="Unassembled WGS sequence"/>
</dbReference>
<sequence length="477" mass="54890">MISFKILKNPSTDSFKEELSRATTMLTINEAQTFFDILLGHFNRPINYETGCLILSSIRQVIRSDDLRNIFIENQFIDRLPFSNGQYADSLYDIMYDIIIINPDVLDSNLCPLFGQLFAHQPEKALVIIGYVVKNLKKFENPWPILDLLFYERKNFNNQTTGSNYITLLAYLISNHKDFAKARAKTYYDVIISMLPRNYCSVLKTGYDALRIIHKYYPEGEIPVSSIAKQVFQDELRNHILSFLISLPIDHKDFQNPVLIQALVKSSQISTKPTATLLRISKSKENAEVILKNVDWTTMNLPNLHSTLQLFLAIFSHQELRSEILKEKRTFAEFLCRLVDNGKSGVLIIIAMILRRINIDDELLSLLEETGFLHSFIVTTKRLNDEISMHSCILLISTLSKVGFEPSFLEIAHTIARLAVKNVYLSALACHAAADLNIYPKCKEVFNQYRLAAFFRSKLDDQKLRKIARKFLQLDET</sequence>
<comment type="caution">
    <text evidence="2">The sequence shown here is derived from an EMBL/GenBank/DDBJ whole genome shotgun (WGS) entry which is preliminary data.</text>
</comment>
<keyword evidence="4" id="KW-1185">Reference proteome</keyword>
<gene>
    <name evidence="2" type="ORF">M9Y10_019452</name>
    <name evidence="3" type="ORF">M9Y10_031764</name>
    <name evidence="1" type="ORF">M9Y10_040255</name>
</gene>
<organism evidence="2 4">
    <name type="scientific">Tritrichomonas musculus</name>
    <dbReference type="NCBI Taxonomy" id="1915356"/>
    <lineage>
        <taxon>Eukaryota</taxon>
        <taxon>Metamonada</taxon>
        <taxon>Parabasalia</taxon>
        <taxon>Tritrichomonadida</taxon>
        <taxon>Tritrichomonadidae</taxon>
        <taxon>Tritrichomonas</taxon>
    </lineage>
</organism>
<evidence type="ECO:0000313" key="2">
    <source>
        <dbReference type="EMBL" id="KAK8835025.1"/>
    </source>
</evidence>